<keyword evidence="1" id="KW-0732">Signal</keyword>
<name>A0A4R6SW15_9SPHI</name>
<dbReference type="AlphaFoldDB" id="A0A4R6SW15"/>
<feature type="domain" description="SbsA Ig-like" evidence="2">
    <location>
        <begin position="38"/>
        <end position="137"/>
    </location>
</feature>
<protein>
    <submittedName>
        <fullName evidence="3">Ig-like domain-containing protein</fullName>
    </submittedName>
</protein>
<dbReference type="RefSeq" id="WP_133575639.1">
    <property type="nucleotide sequence ID" value="NZ_SNYC01000004.1"/>
</dbReference>
<comment type="caution">
    <text evidence="3">The sequence shown here is derived from an EMBL/GenBank/DDBJ whole genome shotgun (WGS) entry which is preliminary data.</text>
</comment>
<dbReference type="OrthoDB" id="9809989at2"/>
<dbReference type="PROSITE" id="PS51257">
    <property type="entry name" value="PROKAR_LIPOPROTEIN"/>
    <property type="match status" value="1"/>
</dbReference>
<sequence length="542" mass="61718">MAKISLTQIIRSSAYLISALTLLYGCASPQQIQGGPRDTTPPKVLKMSPENLSTNFKAEKIVIQFDEYFKIQNQVKEFSISPDLAIAPTLKVKQKSLEITFQDTLEKNTTYTLNFGNSIADINESNPVKNFTYVFSTGPKLDSLSIKGRVINSITGLPELDAVALIIPLNRDTIFGKYKPSIYTTTDSSGNFSLNNLREDTYKIYAIKEKNGDRIYQQATDEVGFIKDSIVLKRNVDSLVLNIFKENASNFRILDRRLNTDGSISFAFNQKLKRPEVNISDPAALDAGKKIRFSKNNDSLKIWLTDLSFDSTKIVLKDEGKLLQTTTITRGKKETYSRSVNPTFSLENRLLNPYKPLKIYFNLPIENIDISKITLLEDSVERKNFTVKKDSLDFLSYVFVYPWKAKRIYDIKLGAEAVSAIFNTKNKEVNTSFELANKDDYGTLNVKVITPEKDKSYILEVVNELKNVINKIVVRQDTSVSFTKYKAGIYFIRIVYDTNKNGSWDTGNIAEKLQPERIWYEPKELSIRANWDRNDVITIPKE</sequence>
<dbReference type="InterPro" id="IPR032812">
    <property type="entry name" value="SbsA_Ig"/>
</dbReference>
<organism evidence="3 4">
    <name type="scientific">Pedobacter metabolipauper</name>
    <dbReference type="NCBI Taxonomy" id="425513"/>
    <lineage>
        <taxon>Bacteria</taxon>
        <taxon>Pseudomonadati</taxon>
        <taxon>Bacteroidota</taxon>
        <taxon>Sphingobacteriia</taxon>
        <taxon>Sphingobacteriales</taxon>
        <taxon>Sphingobacteriaceae</taxon>
        <taxon>Pedobacter</taxon>
    </lineage>
</organism>
<proteinExistence type="predicted"/>
<evidence type="ECO:0000259" key="2">
    <source>
        <dbReference type="Pfam" id="PF13205"/>
    </source>
</evidence>
<evidence type="ECO:0000313" key="4">
    <source>
        <dbReference type="Proteomes" id="UP000295620"/>
    </source>
</evidence>
<accession>A0A4R6SW15</accession>
<reference evidence="3 4" key="1">
    <citation type="submission" date="2019-03" db="EMBL/GenBank/DDBJ databases">
        <title>Genomic Encyclopedia of Archaeal and Bacterial Type Strains, Phase II (KMG-II): from individual species to whole genera.</title>
        <authorList>
            <person name="Goeker M."/>
        </authorList>
    </citation>
    <scope>NUCLEOTIDE SEQUENCE [LARGE SCALE GENOMIC DNA]</scope>
    <source>
        <strain evidence="3 4">DSM 19035</strain>
    </source>
</reference>
<dbReference type="InterPro" id="IPR013784">
    <property type="entry name" value="Carb-bd-like_fold"/>
</dbReference>
<dbReference type="Gene3D" id="2.60.40.1120">
    <property type="entry name" value="Carboxypeptidase-like, regulatory domain"/>
    <property type="match status" value="1"/>
</dbReference>
<gene>
    <name evidence="3" type="ORF">ATK78_1722</name>
</gene>
<dbReference type="SUPFAM" id="SSF49452">
    <property type="entry name" value="Starch-binding domain-like"/>
    <property type="match status" value="1"/>
</dbReference>
<dbReference type="GO" id="GO:0030246">
    <property type="term" value="F:carbohydrate binding"/>
    <property type="evidence" value="ECO:0007669"/>
    <property type="project" value="InterPro"/>
</dbReference>
<dbReference type="Proteomes" id="UP000295620">
    <property type="component" value="Unassembled WGS sequence"/>
</dbReference>
<evidence type="ECO:0000256" key="1">
    <source>
        <dbReference type="ARBA" id="ARBA00022729"/>
    </source>
</evidence>
<evidence type="ECO:0000313" key="3">
    <source>
        <dbReference type="EMBL" id="TDQ09566.1"/>
    </source>
</evidence>
<keyword evidence="4" id="KW-1185">Reference proteome</keyword>
<dbReference type="EMBL" id="SNYC01000004">
    <property type="protein sequence ID" value="TDQ09566.1"/>
    <property type="molecule type" value="Genomic_DNA"/>
</dbReference>
<dbReference type="Pfam" id="PF13205">
    <property type="entry name" value="Big_5"/>
    <property type="match status" value="1"/>
</dbReference>